<comment type="caution">
    <text evidence="1">The sequence shown here is derived from an EMBL/GenBank/DDBJ whole genome shotgun (WGS) entry which is preliminary data.</text>
</comment>
<evidence type="ECO:0000313" key="2">
    <source>
        <dbReference type="Proteomes" id="UP000324222"/>
    </source>
</evidence>
<protein>
    <submittedName>
        <fullName evidence="1">Uncharacterized protein</fullName>
    </submittedName>
</protein>
<reference evidence="1 2" key="1">
    <citation type="submission" date="2019-05" db="EMBL/GenBank/DDBJ databases">
        <title>Another draft genome of Portunus trituberculatus and its Hox gene families provides insights of decapod evolution.</title>
        <authorList>
            <person name="Jeong J.-H."/>
            <person name="Song I."/>
            <person name="Kim S."/>
            <person name="Choi T."/>
            <person name="Kim D."/>
            <person name="Ryu S."/>
            <person name="Kim W."/>
        </authorList>
    </citation>
    <scope>NUCLEOTIDE SEQUENCE [LARGE SCALE GENOMIC DNA]</scope>
    <source>
        <tissue evidence="1">Muscle</tissue>
    </source>
</reference>
<name>A0A5B7G2P4_PORTR</name>
<gene>
    <name evidence="1" type="ORF">E2C01_044564</name>
</gene>
<dbReference type="EMBL" id="VSRR010009697">
    <property type="protein sequence ID" value="MPC50734.1"/>
    <property type="molecule type" value="Genomic_DNA"/>
</dbReference>
<evidence type="ECO:0000313" key="1">
    <source>
        <dbReference type="EMBL" id="MPC50734.1"/>
    </source>
</evidence>
<dbReference type="Proteomes" id="UP000324222">
    <property type="component" value="Unassembled WGS sequence"/>
</dbReference>
<proteinExistence type="predicted"/>
<keyword evidence="2" id="KW-1185">Reference proteome</keyword>
<accession>A0A5B7G2P4</accession>
<sequence length="82" mass="9311">MEIWRQDTTSPARTLYNTTSLPTLWHVRSFKCGGSTFPDFLPASALHLRSCFTRHKWGSIRLGVSSRGLVQLFPKSRCGKMP</sequence>
<organism evidence="1 2">
    <name type="scientific">Portunus trituberculatus</name>
    <name type="common">Swimming crab</name>
    <name type="synonym">Neptunus trituberculatus</name>
    <dbReference type="NCBI Taxonomy" id="210409"/>
    <lineage>
        <taxon>Eukaryota</taxon>
        <taxon>Metazoa</taxon>
        <taxon>Ecdysozoa</taxon>
        <taxon>Arthropoda</taxon>
        <taxon>Crustacea</taxon>
        <taxon>Multicrustacea</taxon>
        <taxon>Malacostraca</taxon>
        <taxon>Eumalacostraca</taxon>
        <taxon>Eucarida</taxon>
        <taxon>Decapoda</taxon>
        <taxon>Pleocyemata</taxon>
        <taxon>Brachyura</taxon>
        <taxon>Eubrachyura</taxon>
        <taxon>Portunoidea</taxon>
        <taxon>Portunidae</taxon>
        <taxon>Portuninae</taxon>
        <taxon>Portunus</taxon>
    </lineage>
</organism>
<dbReference type="AlphaFoldDB" id="A0A5B7G2P4"/>